<protein>
    <recommendedName>
        <fullName evidence="11">E3 ubiquitin-protein ligase synoviolin-like TPR repeats domain-containing protein</fullName>
    </recommendedName>
</protein>
<dbReference type="PANTHER" id="PTHR15067">
    <property type="entry name" value="E3 UBIQUITIN-PROTEIN LIGASE RNF8"/>
    <property type="match status" value="1"/>
</dbReference>
<gene>
    <name evidence="12" type="ORF">FSP39_004261</name>
</gene>
<comment type="pathway">
    <text evidence="2">Protein modification; protein ubiquitination.</text>
</comment>
<feature type="transmembrane region" description="Helical" evidence="10">
    <location>
        <begin position="216"/>
        <end position="236"/>
    </location>
</feature>
<dbReference type="GO" id="GO:0070936">
    <property type="term" value="P:protein K48-linked ubiquitination"/>
    <property type="evidence" value="ECO:0007669"/>
    <property type="project" value="TreeGrafter"/>
</dbReference>
<dbReference type="PANTHER" id="PTHR15067:SF5">
    <property type="entry name" value="E3 UBIQUITIN-PROTEIN LIGASE AMFR"/>
    <property type="match status" value="1"/>
</dbReference>
<evidence type="ECO:0000256" key="6">
    <source>
        <dbReference type="ARBA" id="ARBA00022771"/>
    </source>
</evidence>
<dbReference type="Proteomes" id="UP001186944">
    <property type="component" value="Unassembled WGS sequence"/>
</dbReference>
<keyword evidence="13" id="KW-1185">Reference proteome</keyword>
<evidence type="ECO:0000256" key="9">
    <source>
        <dbReference type="ARBA" id="ARBA00023136"/>
    </source>
</evidence>
<comment type="subcellular location">
    <subcellularLocation>
        <location evidence="1">Membrane</location>
    </subcellularLocation>
</comment>
<proteinExistence type="predicted"/>
<keyword evidence="4 10" id="KW-0812">Transmembrane</keyword>
<evidence type="ECO:0000313" key="12">
    <source>
        <dbReference type="EMBL" id="KAK3085500.1"/>
    </source>
</evidence>
<dbReference type="GO" id="GO:0061630">
    <property type="term" value="F:ubiquitin protein ligase activity"/>
    <property type="evidence" value="ECO:0007669"/>
    <property type="project" value="TreeGrafter"/>
</dbReference>
<feature type="domain" description="E3 ubiquitin-protein ligase synoviolin-like TPR repeats" evidence="11">
    <location>
        <begin position="118"/>
        <end position="282"/>
    </location>
</feature>
<feature type="transmembrane region" description="Helical" evidence="10">
    <location>
        <begin position="146"/>
        <end position="166"/>
    </location>
</feature>
<dbReference type="GO" id="GO:0008270">
    <property type="term" value="F:zinc ion binding"/>
    <property type="evidence" value="ECO:0007669"/>
    <property type="project" value="UniProtKB-KW"/>
</dbReference>
<keyword evidence="7" id="KW-0862">Zinc</keyword>
<evidence type="ECO:0000256" key="4">
    <source>
        <dbReference type="ARBA" id="ARBA00022692"/>
    </source>
</evidence>
<name>A0AA89BWT6_PINIB</name>
<dbReference type="EMBL" id="VSWD01000012">
    <property type="protein sequence ID" value="KAK3085500.1"/>
    <property type="molecule type" value="Genomic_DNA"/>
</dbReference>
<feature type="transmembrane region" description="Helical" evidence="10">
    <location>
        <begin position="14"/>
        <end position="33"/>
    </location>
</feature>
<dbReference type="GO" id="GO:0030968">
    <property type="term" value="P:endoplasmic reticulum unfolded protein response"/>
    <property type="evidence" value="ECO:0007669"/>
    <property type="project" value="TreeGrafter"/>
</dbReference>
<evidence type="ECO:0000256" key="7">
    <source>
        <dbReference type="ARBA" id="ARBA00022833"/>
    </source>
</evidence>
<dbReference type="Pfam" id="PF25563">
    <property type="entry name" value="TPR_SYVN1_N"/>
    <property type="match status" value="1"/>
</dbReference>
<keyword evidence="3" id="KW-0808">Transferase</keyword>
<keyword evidence="9 10" id="KW-0472">Membrane</keyword>
<evidence type="ECO:0000259" key="11">
    <source>
        <dbReference type="Pfam" id="PF25563"/>
    </source>
</evidence>
<evidence type="ECO:0000256" key="10">
    <source>
        <dbReference type="SAM" id="Phobius"/>
    </source>
</evidence>
<dbReference type="GO" id="GO:0005783">
    <property type="term" value="C:endoplasmic reticulum"/>
    <property type="evidence" value="ECO:0007669"/>
    <property type="project" value="TreeGrafter"/>
</dbReference>
<dbReference type="GO" id="GO:0000151">
    <property type="term" value="C:ubiquitin ligase complex"/>
    <property type="evidence" value="ECO:0007669"/>
    <property type="project" value="TreeGrafter"/>
</dbReference>
<dbReference type="GO" id="GO:0006511">
    <property type="term" value="P:ubiquitin-dependent protein catabolic process"/>
    <property type="evidence" value="ECO:0007669"/>
    <property type="project" value="TreeGrafter"/>
</dbReference>
<feature type="transmembrane region" description="Helical" evidence="10">
    <location>
        <begin position="187"/>
        <end position="210"/>
    </location>
</feature>
<organism evidence="12 13">
    <name type="scientific">Pinctada imbricata</name>
    <name type="common">Atlantic pearl-oyster</name>
    <name type="synonym">Pinctada martensii</name>
    <dbReference type="NCBI Taxonomy" id="66713"/>
    <lineage>
        <taxon>Eukaryota</taxon>
        <taxon>Metazoa</taxon>
        <taxon>Spiralia</taxon>
        <taxon>Lophotrochozoa</taxon>
        <taxon>Mollusca</taxon>
        <taxon>Bivalvia</taxon>
        <taxon>Autobranchia</taxon>
        <taxon>Pteriomorphia</taxon>
        <taxon>Pterioida</taxon>
        <taxon>Pterioidea</taxon>
        <taxon>Pteriidae</taxon>
        <taxon>Pinctada</taxon>
    </lineage>
</organism>
<comment type="caution">
    <text evidence="12">The sequence shown here is derived from an EMBL/GenBank/DDBJ whole genome shotgun (WGS) entry which is preliminary data.</text>
</comment>
<evidence type="ECO:0000256" key="2">
    <source>
        <dbReference type="ARBA" id="ARBA00004906"/>
    </source>
</evidence>
<accession>A0AA89BWT6</accession>
<reference evidence="12" key="1">
    <citation type="submission" date="2019-08" db="EMBL/GenBank/DDBJ databases">
        <title>The improved chromosome-level genome for the pearl oyster Pinctada fucata martensii using PacBio sequencing and Hi-C.</title>
        <authorList>
            <person name="Zheng Z."/>
        </authorList>
    </citation>
    <scope>NUCLEOTIDE SEQUENCE</scope>
    <source>
        <strain evidence="12">ZZ-2019</strain>
        <tissue evidence="12">Adductor muscle</tissue>
    </source>
</reference>
<dbReference type="AlphaFoldDB" id="A0AA89BWT6"/>
<evidence type="ECO:0000256" key="3">
    <source>
        <dbReference type="ARBA" id="ARBA00022679"/>
    </source>
</evidence>
<keyword evidence="5" id="KW-0479">Metal-binding</keyword>
<feature type="transmembrane region" description="Helical" evidence="10">
    <location>
        <begin position="123"/>
        <end position="140"/>
    </location>
</feature>
<sequence length="297" mass="33617">MPVVLLERVPFPSLQTYTAISAVLLSCAIFYAYQTVIGVNKLTSPLSKNVGEMPTLQTPVESSKPEVVTENPDVVQDDAVVSVEPLVEPGVVNLTLPYDSVMMNVIFVLWSEMWCILHLKDKFWNFLFYKFIFIFGVMNVQTVEEVVLWVAWFTMLGFLHLLTQLAKDRFEYLSFSPATPRITHGKLLALLFVLLCSTGNLIIISCLVGLQAGITIFAFLAAECFILGIRILHVLVRYVIHLWDMNTPSVWENRSLYVYYTELGFELAILSVDFGHHLHMLVSVQTVISLIFILCNS</sequence>
<evidence type="ECO:0000313" key="13">
    <source>
        <dbReference type="Proteomes" id="UP001186944"/>
    </source>
</evidence>
<evidence type="ECO:0000256" key="1">
    <source>
        <dbReference type="ARBA" id="ARBA00004370"/>
    </source>
</evidence>
<dbReference type="InterPro" id="IPR057992">
    <property type="entry name" value="TPR_SYVN1_N"/>
</dbReference>
<evidence type="ECO:0000256" key="8">
    <source>
        <dbReference type="ARBA" id="ARBA00022989"/>
    </source>
</evidence>
<keyword evidence="6" id="KW-0863">Zinc-finger</keyword>
<dbReference type="GO" id="GO:0005829">
    <property type="term" value="C:cytosol"/>
    <property type="evidence" value="ECO:0007669"/>
    <property type="project" value="TreeGrafter"/>
</dbReference>
<evidence type="ECO:0000256" key="5">
    <source>
        <dbReference type="ARBA" id="ARBA00022723"/>
    </source>
</evidence>
<keyword evidence="8 10" id="KW-1133">Transmembrane helix</keyword>